<proteinExistence type="predicted"/>
<sequence length="137" mass="14494">MADFVLTASLFEQVVERDAHGYPLKVIRHRRGDIVSGLDEADVARLLDAGAIAPVPAENPAIVVVDADTVDVVSDDDAVVTDDEAPAVAPVPEPAGDPARPRITATKKVWVEYAVARGWTAADADDLDKQALIEALS</sequence>
<accession>A0A4D6T6D3</accession>
<reference evidence="1 2" key="1">
    <citation type="submission" date="2019-04" db="EMBL/GenBank/DDBJ databases">
        <authorList>
            <person name="Adelsberg A.K."/>
            <person name="Kohli N."/>
            <person name="Marar C.I."/>
            <person name="Roccamo R.A."/>
            <person name="Shoush J.M."/>
            <person name="Butela K.A."/>
            <person name="Garlena R.A."/>
            <person name="Russell D.A."/>
            <person name="Pope W.H."/>
            <person name="Jacobs-Sera D."/>
            <person name="Hatfull G.F."/>
        </authorList>
    </citation>
    <scope>NUCLEOTIDE SEQUENCE [LARGE SCALE GENOMIC DNA]</scope>
</reference>
<evidence type="ECO:0000313" key="2">
    <source>
        <dbReference type="Proteomes" id="UP000298794"/>
    </source>
</evidence>
<keyword evidence="2" id="KW-1185">Reference proteome</keyword>
<dbReference type="GeneID" id="55013791"/>
<gene>
    <name evidence="1" type="primary">7</name>
    <name evidence="1" type="ORF">SEA_FAIRFAXIDUM_7</name>
</gene>
<dbReference type="RefSeq" id="YP_009822295.1">
    <property type="nucleotide sequence ID" value="NC_048185.1"/>
</dbReference>
<evidence type="ECO:0000313" key="1">
    <source>
        <dbReference type="EMBL" id="QCG77590.1"/>
    </source>
</evidence>
<dbReference type="Proteomes" id="UP000298794">
    <property type="component" value="Segment"/>
</dbReference>
<organism evidence="1 2">
    <name type="scientific">Gordonia phage Fairfaxidum</name>
    <dbReference type="NCBI Taxonomy" id="2572526"/>
    <lineage>
        <taxon>Viruses</taxon>
        <taxon>Duplodnaviria</taxon>
        <taxon>Heunggongvirae</taxon>
        <taxon>Uroviricota</taxon>
        <taxon>Caudoviricetes</taxon>
        <taxon>Fairfaxidumvirus</taxon>
        <taxon>Fairfaxidumvirus fairfaxidum</taxon>
    </lineage>
</organism>
<name>A0A4D6T6D3_9CAUD</name>
<evidence type="ECO:0008006" key="3">
    <source>
        <dbReference type="Google" id="ProtNLM"/>
    </source>
</evidence>
<dbReference type="EMBL" id="MK814757">
    <property type="protein sequence ID" value="QCG77590.1"/>
    <property type="molecule type" value="Genomic_DNA"/>
</dbReference>
<dbReference type="KEGG" id="vg:55013791"/>
<protein>
    <recommendedName>
        <fullName evidence="3">Head-to-tail connector protein</fullName>
    </recommendedName>
</protein>